<feature type="region of interest" description="Disordered" evidence="3">
    <location>
        <begin position="145"/>
        <end position="167"/>
    </location>
</feature>
<comment type="caution">
    <text evidence="4">The sequence shown here is derived from an EMBL/GenBank/DDBJ whole genome shotgun (WGS) entry which is preliminary data.</text>
</comment>
<dbReference type="PANTHER" id="PTHR45632">
    <property type="entry name" value="LD33804P"/>
    <property type="match status" value="1"/>
</dbReference>
<gene>
    <name evidence="4" type="ORF">SCF082_LOCUS17019</name>
</gene>
<dbReference type="Pfam" id="PF01344">
    <property type="entry name" value="Kelch_1"/>
    <property type="match status" value="2"/>
</dbReference>
<dbReference type="Proteomes" id="UP001642464">
    <property type="component" value="Unassembled WGS sequence"/>
</dbReference>
<dbReference type="SUPFAM" id="SSF117281">
    <property type="entry name" value="Kelch motif"/>
    <property type="match status" value="1"/>
</dbReference>
<evidence type="ECO:0000313" key="4">
    <source>
        <dbReference type="EMBL" id="CAK9025297.1"/>
    </source>
</evidence>
<feature type="compositionally biased region" description="Low complexity" evidence="3">
    <location>
        <begin position="145"/>
        <end position="154"/>
    </location>
</feature>
<sequence>MTLSRRELRARKGRNGRPAWQRHMKVLLAELNQLKDEQQALKYCLMSTGVLTQGDLARLAPRRCRAPPSAERRESRAAALCRAPHVVRTLAQLVGSDALHFAAASRAASSACRSVMLMSEVSPGQGGQGLFGRLFSTASISRGASQASQGAPAQENETTPASSEEADVPRMRLSARLFSRLLSWKNSEEENSNVSDVMQLKEVLRGFGRAAGATAAFQLSESCRGCNEALRPILPLISQEAPYIYVSGGSCGLVVDSAERLNPRTGLWETLPSMCIPRRACATASTGGRFYVLGGVDVPRFVGSFDLPSWAYEDKYRPECFDPAQNRWELLPAMNRPYTHAAATALGGYIYVFGGLSFGHVLDQAQRFAHGQWECLDPMPTPRFECTAAATKGRIYVLGGSNISGEALGCVECYEPSSGLWRQLPEMRQARYGSAVAALKGRVYVFGGHSHWENLSDCECYDAELERWFPLPAMAAPRSHCGAAAAGGRIYVFGGHTNGQDIMTIDCLDPETLSWEVEPLQMPRPRSHCMTATVQS</sequence>
<evidence type="ECO:0000256" key="2">
    <source>
        <dbReference type="ARBA" id="ARBA00022737"/>
    </source>
</evidence>
<dbReference type="PANTHER" id="PTHR45632:SF3">
    <property type="entry name" value="KELCH-LIKE PROTEIN 32"/>
    <property type="match status" value="1"/>
</dbReference>
<keyword evidence="2" id="KW-0677">Repeat</keyword>
<reference evidence="4 5" key="1">
    <citation type="submission" date="2024-02" db="EMBL/GenBank/DDBJ databases">
        <authorList>
            <person name="Chen Y."/>
            <person name="Shah S."/>
            <person name="Dougan E. K."/>
            <person name="Thang M."/>
            <person name="Chan C."/>
        </authorList>
    </citation>
    <scope>NUCLEOTIDE SEQUENCE [LARGE SCALE GENOMIC DNA]</scope>
</reference>
<dbReference type="InterPro" id="IPR015915">
    <property type="entry name" value="Kelch-typ_b-propeller"/>
</dbReference>
<dbReference type="InterPro" id="IPR006652">
    <property type="entry name" value="Kelch_1"/>
</dbReference>
<proteinExistence type="predicted"/>
<organism evidence="4 5">
    <name type="scientific">Durusdinium trenchii</name>
    <dbReference type="NCBI Taxonomy" id="1381693"/>
    <lineage>
        <taxon>Eukaryota</taxon>
        <taxon>Sar</taxon>
        <taxon>Alveolata</taxon>
        <taxon>Dinophyceae</taxon>
        <taxon>Suessiales</taxon>
        <taxon>Symbiodiniaceae</taxon>
        <taxon>Durusdinium</taxon>
    </lineage>
</organism>
<name>A0ABP0KGY9_9DINO</name>
<evidence type="ECO:0000256" key="3">
    <source>
        <dbReference type="SAM" id="MobiDB-lite"/>
    </source>
</evidence>
<accession>A0ABP0KGY9</accession>
<dbReference type="Pfam" id="PF24681">
    <property type="entry name" value="Kelch_KLHDC2_KLHL20_DRC7"/>
    <property type="match status" value="1"/>
</dbReference>
<evidence type="ECO:0000256" key="1">
    <source>
        <dbReference type="ARBA" id="ARBA00022441"/>
    </source>
</evidence>
<dbReference type="EMBL" id="CAXAMM010011114">
    <property type="protein sequence ID" value="CAK9025297.1"/>
    <property type="molecule type" value="Genomic_DNA"/>
</dbReference>
<protein>
    <submittedName>
        <fullName evidence="4">Kelch-like protein 12 (CUL3-interacting protein 1) (DKIR homolog) (HDKIR)</fullName>
    </submittedName>
</protein>
<dbReference type="SMART" id="SM00612">
    <property type="entry name" value="Kelch"/>
    <property type="match status" value="6"/>
</dbReference>
<dbReference type="Gene3D" id="2.120.10.80">
    <property type="entry name" value="Kelch-type beta propeller"/>
    <property type="match status" value="2"/>
</dbReference>
<evidence type="ECO:0000313" key="5">
    <source>
        <dbReference type="Proteomes" id="UP001642464"/>
    </source>
</evidence>
<keyword evidence="1" id="KW-0880">Kelch repeat</keyword>
<keyword evidence="5" id="KW-1185">Reference proteome</keyword>